<feature type="compositionally biased region" description="Low complexity" evidence="5">
    <location>
        <begin position="447"/>
        <end position="459"/>
    </location>
</feature>
<dbReference type="SUPFAM" id="SSF48452">
    <property type="entry name" value="TPR-like"/>
    <property type="match status" value="1"/>
</dbReference>
<evidence type="ECO:0000256" key="5">
    <source>
        <dbReference type="SAM" id="MobiDB-lite"/>
    </source>
</evidence>
<comment type="caution">
    <text evidence="7">The sequence shown here is derived from an EMBL/GenBank/DDBJ whole genome shotgun (WGS) entry which is preliminary data.</text>
</comment>
<evidence type="ECO:0000256" key="1">
    <source>
        <dbReference type="ARBA" id="ARBA00000971"/>
    </source>
</evidence>
<dbReference type="Proteomes" id="UP001153069">
    <property type="component" value="Unassembled WGS sequence"/>
</dbReference>
<accession>A0A9N8E8D6</accession>
<keyword evidence="4" id="KW-0413">Isomerase</keyword>
<keyword evidence="6" id="KW-0812">Transmembrane</keyword>
<proteinExistence type="predicted"/>
<evidence type="ECO:0000256" key="6">
    <source>
        <dbReference type="SAM" id="Phobius"/>
    </source>
</evidence>
<feature type="compositionally biased region" description="Low complexity" evidence="5">
    <location>
        <begin position="31"/>
        <end position="44"/>
    </location>
</feature>
<dbReference type="AlphaFoldDB" id="A0A9N8E8D6"/>
<feature type="compositionally biased region" description="Basic and acidic residues" evidence="5">
    <location>
        <begin position="61"/>
        <end position="76"/>
    </location>
</feature>
<dbReference type="InterPro" id="IPR050754">
    <property type="entry name" value="FKBP4/5/8-like"/>
</dbReference>
<dbReference type="PANTHER" id="PTHR46512">
    <property type="entry name" value="PEPTIDYLPROLYL ISOMERASE"/>
    <property type="match status" value="1"/>
</dbReference>
<dbReference type="EMBL" id="CAICTM010000733">
    <property type="protein sequence ID" value="CAB9515715.1"/>
    <property type="molecule type" value="Genomic_DNA"/>
</dbReference>
<dbReference type="EC" id="5.2.1.8" evidence="2"/>
<evidence type="ECO:0000256" key="2">
    <source>
        <dbReference type="ARBA" id="ARBA00013194"/>
    </source>
</evidence>
<feature type="region of interest" description="Disordered" evidence="5">
    <location>
        <begin position="1"/>
        <end position="93"/>
    </location>
</feature>
<feature type="compositionally biased region" description="Acidic residues" evidence="5">
    <location>
        <begin position="45"/>
        <end position="54"/>
    </location>
</feature>
<keyword evidence="6" id="KW-1133">Transmembrane helix</keyword>
<feature type="region of interest" description="Disordered" evidence="5">
    <location>
        <begin position="408"/>
        <end position="517"/>
    </location>
</feature>
<keyword evidence="6" id="KW-0472">Membrane</keyword>
<feature type="compositionally biased region" description="Polar residues" evidence="5">
    <location>
        <begin position="471"/>
        <end position="481"/>
    </location>
</feature>
<dbReference type="OrthoDB" id="629492at2759"/>
<dbReference type="Gene3D" id="1.25.40.10">
    <property type="entry name" value="Tetratricopeptide repeat domain"/>
    <property type="match status" value="1"/>
</dbReference>
<evidence type="ECO:0000256" key="4">
    <source>
        <dbReference type="ARBA" id="ARBA00023235"/>
    </source>
</evidence>
<gene>
    <name evidence="7" type="ORF">SEMRO_734_G194620.1</name>
</gene>
<comment type="catalytic activity">
    <reaction evidence="1">
        <text>[protein]-peptidylproline (omega=180) = [protein]-peptidylproline (omega=0)</text>
        <dbReference type="Rhea" id="RHEA:16237"/>
        <dbReference type="Rhea" id="RHEA-COMP:10747"/>
        <dbReference type="Rhea" id="RHEA-COMP:10748"/>
        <dbReference type="ChEBI" id="CHEBI:83833"/>
        <dbReference type="ChEBI" id="CHEBI:83834"/>
        <dbReference type="EC" id="5.2.1.8"/>
    </reaction>
</comment>
<name>A0A9N8E8D6_9STRA</name>
<dbReference type="SMART" id="SM00028">
    <property type="entry name" value="TPR"/>
    <property type="match status" value="3"/>
</dbReference>
<dbReference type="PANTHER" id="PTHR46512:SF9">
    <property type="entry name" value="PEPTIDYLPROLYL ISOMERASE"/>
    <property type="match status" value="1"/>
</dbReference>
<evidence type="ECO:0000256" key="3">
    <source>
        <dbReference type="ARBA" id="ARBA00023110"/>
    </source>
</evidence>
<organism evidence="7 8">
    <name type="scientific">Seminavis robusta</name>
    <dbReference type="NCBI Taxonomy" id="568900"/>
    <lineage>
        <taxon>Eukaryota</taxon>
        <taxon>Sar</taxon>
        <taxon>Stramenopiles</taxon>
        <taxon>Ochrophyta</taxon>
        <taxon>Bacillariophyta</taxon>
        <taxon>Bacillariophyceae</taxon>
        <taxon>Bacillariophycidae</taxon>
        <taxon>Naviculales</taxon>
        <taxon>Naviculaceae</taxon>
        <taxon>Seminavis</taxon>
    </lineage>
</organism>
<dbReference type="GO" id="GO:0003755">
    <property type="term" value="F:peptidyl-prolyl cis-trans isomerase activity"/>
    <property type="evidence" value="ECO:0007669"/>
    <property type="project" value="UniProtKB-EC"/>
</dbReference>
<dbReference type="InterPro" id="IPR011990">
    <property type="entry name" value="TPR-like_helical_dom_sf"/>
</dbReference>
<feature type="compositionally biased region" description="Polar residues" evidence="5">
    <location>
        <begin position="77"/>
        <end position="86"/>
    </location>
</feature>
<evidence type="ECO:0000313" key="8">
    <source>
        <dbReference type="Proteomes" id="UP001153069"/>
    </source>
</evidence>
<feature type="transmembrane region" description="Helical" evidence="6">
    <location>
        <begin position="528"/>
        <end position="546"/>
    </location>
</feature>
<evidence type="ECO:0000313" key="7">
    <source>
        <dbReference type="EMBL" id="CAB9515715.1"/>
    </source>
</evidence>
<keyword evidence="3" id="KW-0697">Rotamase</keyword>
<reference evidence="7" key="1">
    <citation type="submission" date="2020-06" db="EMBL/GenBank/DDBJ databases">
        <authorList>
            <consortium name="Plant Systems Biology data submission"/>
        </authorList>
    </citation>
    <scope>NUCLEOTIDE SEQUENCE</scope>
    <source>
        <strain evidence="7">D6</strain>
    </source>
</reference>
<dbReference type="InterPro" id="IPR019734">
    <property type="entry name" value="TPR_rpt"/>
</dbReference>
<feature type="compositionally biased region" description="Basic and acidic residues" evidence="5">
    <location>
        <begin position="488"/>
        <end position="508"/>
    </location>
</feature>
<protein>
    <recommendedName>
        <fullName evidence="2">peptidylprolyl isomerase</fullName>
        <ecNumber evidence="2">5.2.1.8</ecNumber>
    </recommendedName>
</protein>
<keyword evidence="8" id="KW-1185">Reference proteome</keyword>
<sequence length="556" mass="62106">MTVLGVVENLVEASAETDTDETLKKTTNQEDVSSAADAVSSTPQQEEEAEETGEAESPPSEEPKEKEEIVDKENEPKSTVASTISSSDDDEYEYEGRYGRLREDADQALVSTPYGRGLVIRTRKNPSSGKVVSRDIEMMDWKMAQPKRGPPQKAMLYTAEPFPSVAPNVGDDVKCQFGRGKIVELTDDRVKVELSSWRLAGRSKVHCYLSRSGVQVLRPKLVYEMNVGERVAHAQQLKEQARVAFGQKDYERALTKYALAVDAVRYVQHDKQSTNYLRADLLVIMITCCNNAATCCAQQKQWDQVARYANNALLLIQSLQDRQSKNEDPSKIMQVLTRDGMDDVKIFGEWKCKSLLLLAKTEQARENYTKALGHCKTAHDIVTKDFEESKSKVLSMQKKEISRIHAAAKEGKQKLHKKEKQRAQAMFGGSSKSEKEDGGAVKTNSGSPAKAATTATTTSPKEKDVSKTPRTKQPTTNNNNGPKFRRTVTFEDGGKPSDEYENKKKSNNDDDEEEEDVELPWYQEHQELLILVGGLAFFGVLLQAMLTRSGKRTRSS</sequence>